<comment type="caution">
    <text evidence="1">The sequence shown here is derived from an EMBL/GenBank/DDBJ whole genome shotgun (WGS) entry which is preliminary data.</text>
</comment>
<dbReference type="KEGG" id="crq:GCK72_013095"/>
<protein>
    <submittedName>
        <fullName evidence="1">Uncharacterized protein</fullName>
    </submittedName>
</protein>
<sequence length="213" mass="24277">MQHDNKRPQISPTIRRHSSNVKTYDAIQFRDKLRRGISLENIGPHRVCFYPQPTPSHRNPPNSNRPVIFSKNLIGSASKNISRKVSSYSKMSSLARVAWLRPYAGDPMHAATLPRNYGLHDTSATWNDRILYNNMGASTVGRGGQNGHIVHGGRHFASLEKSKAQRYSRSEYHLMDNNNEFTDYDTIQRQVCITPTFFLIQLCPIADFLTVSY</sequence>
<organism evidence="1 2">
    <name type="scientific">Caenorhabditis remanei</name>
    <name type="common">Caenorhabditis vulgaris</name>
    <dbReference type="NCBI Taxonomy" id="31234"/>
    <lineage>
        <taxon>Eukaryota</taxon>
        <taxon>Metazoa</taxon>
        <taxon>Ecdysozoa</taxon>
        <taxon>Nematoda</taxon>
        <taxon>Chromadorea</taxon>
        <taxon>Rhabditida</taxon>
        <taxon>Rhabditina</taxon>
        <taxon>Rhabditomorpha</taxon>
        <taxon>Rhabditoidea</taxon>
        <taxon>Rhabditidae</taxon>
        <taxon>Peloderinae</taxon>
        <taxon>Caenorhabditis</taxon>
    </lineage>
</organism>
<dbReference type="Proteomes" id="UP000483820">
    <property type="component" value="Chromosome IV"/>
</dbReference>
<accession>A0A6A5GPN9</accession>
<evidence type="ECO:0000313" key="2">
    <source>
        <dbReference type="Proteomes" id="UP000483820"/>
    </source>
</evidence>
<gene>
    <name evidence="1" type="ORF">GCK72_013095</name>
</gene>
<proteinExistence type="predicted"/>
<dbReference type="EMBL" id="WUAV01000004">
    <property type="protein sequence ID" value="KAF1756641.1"/>
    <property type="molecule type" value="Genomic_DNA"/>
</dbReference>
<name>A0A6A5GPN9_CAERE</name>
<reference evidence="1 2" key="1">
    <citation type="submission" date="2019-12" db="EMBL/GenBank/DDBJ databases">
        <title>Chromosome-level assembly of the Caenorhabditis remanei genome.</title>
        <authorList>
            <person name="Teterina A.A."/>
            <person name="Willis J.H."/>
            <person name="Phillips P.C."/>
        </authorList>
    </citation>
    <scope>NUCLEOTIDE SEQUENCE [LARGE SCALE GENOMIC DNA]</scope>
    <source>
        <strain evidence="1 2">PX506</strain>
        <tissue evidence="1">Whole organism</tissue>
    </source>
</reference>
<dbReference type="RefSeq" id="XP_053584410.1">
    <property type="nucleotide sequence ID" value="XM_053729638.1"/>
</dbReference>
<dbReference type="AlphaFoldDB" id="A0A6A5GPN9"/>
<evidence type="ECO:0000313" key="1">
    <source>
        <dbReference type="EMBL" id="KAF1756641.1"/>
    </source>
</evidence>
<dbReference type="CTD" id="9827235"/>
<dbReference type="GeneID" id="9827235"/>